<dbReference type="EMBL" id="WBMP01000019">
    <property type="protein sequence ID" value="KAE8544292.1"/>
    <property type="molecule type" value="Genomic_DNA"/>
</dbReference>
<dbReference type="AlphaFoldDB" id="A0A833JM05"/>
<comment type="caution">
    <text evidence="1">The sequence shown here is derived from an EMBL/GenBank/DDBJ whole genome shotgun (WGS) entry which is preliminary data.</text>
</comment>
<proteinExistence type="predicted"/>
<evidence type="ECO:0000313" key="1">
    <source>
        <dbReference type="EMBL" id="KAE8544292.1"/>
    </source>
</evidence>
<organism evidence="1 2">
    <name type="scientific">Marinobacter nauticus</name>
    <name type="common">Marinobacter hydrocarbonoclasticus</name>
    <name type="synonym">Marinobacter aquaeolei</name>
    <dbReference type="NCBI Taxonomy" id="2743"/>
    <lineage>
        <taxon>Bacteria</taxon>
        <taxon>Pseudomonadati</taxon>
        <taxon>Pseudomonadota</taxon>
        <taxon>Gammaproteobacteria</taxon>
        <taxon>Pseudomonadales</taxon>
        <taxon>Marinobacteraceae</taxon>
        <taxon>Marinobacter</taxon>
    </lineage>
</organism>
<reference evidence="1 2" key="1">
    <citation type="submission" date="2019-10" db="EMBL/GenBank/DDBJ databases">
        <title>Draft genome sequence of Marinobacter hydrocarbonoclasticus NCT7M from the microbiome of the marine copepod.</title>
        <authorList>
            <person name="Nuttall R."/>
            <person name="Sharma G."/>
            <person name="Moisander P."/>
        </authorList>
    </citation>
    <scope>NUCLEOTIDE SEQUENCE [LARGE SCALE GENOMIC DNA]</scope>
    <source>
        <strain evidence="1 2">NCT7M</strain>
    </source>
</reference>
<protein>
    <submittedName>
        <fullName evidence="1">Uncharacterized protein</fullName>
    </submittedName>
</protein>
<evidence type="ECO:0000313" key="2">
    <source>
        <dbReference type="Proteomes" id="UP000469950"/>
    </source>
</evidence>
<gene>
    <name evidence="1" type="ORF">F6453_3415</name>
</gene>
<sequence>MVGFVSKIRGLFLAGLDCARSFQLIQTCGAWHLGSKDAP</sequence>
<accession>A0A833JM05</accession>
<dbReference type="Proteomes" id="UP000469950">
    <property type="component" value="Unassembled WGS sequence"/>
</dbReference>
<name>A0A833JM05_MARNT</name>